<dbReference type="AlphaFoldDB" id="A0A1R3KSA0"/>
<organism evidence="2 3">
    <name type="scientific">Corchorus olitorius</name>
    <dbReference type="NCBI Taxonomy" id="93759"/>
    <lineage>
        <taxon>Eukaryota</taxon>
        <taxon>Viridiplantae</taxon>
        <taxon>Streptophyta</taxon>
        <taxon>Embryophyta</taxon>
        <taxon>Tracheophyta</taxon>
        <taxon>Spermatophyta</taxon>
        <taxon>Magnoliopsida</taxon>
        <taxon>eudicotyledons</taxon>
        <taxon>Gunneridae</taxon>
        <taxon>Pentapetalae</taxon>
        <taxon>rosids</taxon>
        <taxon>malvids</taxon>
        <taxon>Malvales</taxon>
        <taxon>Malvaceae</taxon>
        <taxon>Grewioideae</taxon>
        <taxon>Apeibeae</taxon>
        <taxon>Corchorus</taxon>
    </lineage>
</organism>
<feature type="compositionally biased region" description="Basic and acidic residues" evidence="1">
    <location>
        <begin position="1"/>
        <end position="18"/>
    </location>
</feature>
<evidence type="ECO:0000313" key="2">
    <source>
        <dbReference type="EMBL" id="OMP09937.1"/>
    </source>
</evidence>
<gene>
    <name evidence="2" type="ORF">COLO4_04991</name>
</gene>
<feature type="region of interest" description="Disordered" evidence="1">
    <location>
        <begin position="1"/>
        <end position="41"/>
    </location>
</feature>
<evidence type="ECO:0000313" key="3">
    <source>
        <dbReference type="Proteomes" id="UP000187203"/>
    </source>
</evidence>
<name>A0A1R3KSA0_9ROSI</name>
<keyword evidence="3" id="KW-1185">Reference proteome</keyword>
<dbReference type="EMBL" id="AWUE01012113">
    <property type="protein sequence ID" value="OMP09937.1"/>
    <property type="molecule type" value="Genomic_DNA"/>
</dbReference>
<sequence length="41" mass="4679">MRERRDIQRETGDERACEDQEGEGSISRMDCEERVGVPPGV</sequence>
<comment type="caution">
    <text evidence="2">The sequence shown here is derived from an EMBL/GenBank/DDBJ whole genome shotgun (WGS) entry which is preliminary data.</text>
</comment>
<proteinExistence type="predicted"/>
<evidence type="ECO:0000256" key="1">
    <source>
        <dbReference type="SAM" id="MobiDB-lite"/>
    </source>
</evidence>
<dbReference type="Proteomes" id="UP000187203">
    <property type="component" value="Unassembled WGS sequence"/>
</dbReference>
<protein>
    <submittedName>
        <fullName evidence="2">Uncharacterized protein</fullName>
    </submittedName>
</protein>
<accession>A0A1R3KSA0</accession>
<reference evidence="3" key="1">
    <citation type="submission" date="2013-09" db="EMBL/GenBank/DDBJ databases">
        <title>Corchorus olitorius genome sequencing.</title>
        <authorList>
            <person name="Alam M."/>
            <person name="Haque M.S."/>
            <person name="Islam M.S."/>
            <person name="Emdad E.M."/>
            <person name="Islam M.M."/>
            <person name="Ahmed B."/>
            <person name="Halim A."/>
            <person name="Hossen Q.M.M."/>
            <person name="Hossain M.Z."/>
            <person name="Ahmed R."/>
            <person name="Khan M.M."/>
            <person name="Islam R."/>
            <person name="Rashid M.M."/>
            <person name="Khan S.A."/>
            <person name="Rahman M.S."/>
            <person name="Alam M."/>
            <person name="Yahiya A.S."/>
            <person name="Khan M.S."/>
            <person name="Azam M.S."/>
            <person name="Haque T."/>
            <person name="Lashkar M.Z.H."/>
            <person name="Akhand A.I."/>
            <person name="Morshed G."/>
            <person name="Roy S."/>
            <person name="Uddin K.S."/>
            <person name="Rabeya T."/>
            <person name="Hossain A.S."/>
            <person name="Chowdhury A."/>
            <person name="Snigdha A.R."/>
            <person name="Mortoza M.S."/>
            <person name="Matin S.A."/>
            <person name="Hoque S.M.E."/>
            <person name="Islam M.K."/>
            <person name="Roy D.K."/>
            <person name="Haider R."/>
            <person name="Moosa M.M."/>
            <person name="Elias S.M."/>
            <person name="Hasan A.M."/>
            <person name="Jahan S."/>
            <person name="Shafiuddin M."/>
            <person name="Mahmood N."/>
            <person name="Shommy N.S."/>
        </authorList>
    </citation>
    <scope>NUCLEOTIDE SEQUENCE [LARGE SCALE GENOMIC DNA]</scope>
    <source>
        <strain evidence="3">cv. O-4</strain>
    </source>
</reference>